<dbReference type="OrthoDB" id="9803889at2"/>
<dbReference type="SMART" id="SM00382">
    <property type="entry name" value="AAA"/>
    <property type="match status" value="1"/>
</dbReference>
<proteinExistence type="inferred from homology"/>
<evidence type="ECO:0000256" key="6">
    <source>
        <dbReference type="ARBA" id="ARBA00022741"/>
    </source>
</evidence>
<dbReference type="InterPro" id="IPR003395">
    <property type="entry name" value="RecF/RecN/SMC_N"/>
</dbReference>
<feature type="domain" description="AAA+ ATPase" evidence="11">
    <location>
        <begin position="32"/>
        <end position="377"/>
    </location>
</feature>
<dbReference type="InterPro" id="IPR003593">
    <property type="entry name" value="AAA+_ATPase"/>
</dbReference>
<accession>A0A1G5NYK1</accession>
<evidence type="ECO:0000256" key="4">
    <source>
        <dbReference type="ARBA" id="ARBA00022490"/>
    </source>
</evidence>
<dbReference type="AlphaFoldDB" id="A0A1G5NYK1"/>
<evidence type="ECO:0000256" key="1">
    <source>
        <dbReference type="ARBA" id="ARBA00004496"/>
    </source>
</evidence>
<sequence length="381" mass="39773">MIAAPAACQQVTLASLKLTDFRNYKAVACDLRPGLVVLTGRNGSGKTNLLEAVSFLSPGRGLRRAKLGSVARTDGAGGWAVAADIAAGEEVRRVGTGLRSAEEASREVRVDGATAPSSEALSEYCRVLWLTPAMDGLFTGAPGDRRRFLDRLTLAIDPGHGARVRAFDRLISSRNRLLEDDAGPRWLSAVETELAEAALAVSLARQETVALLAGLIASHGETSAFPSAGLALEGDFEAGLVVGRSASEAEEAYRAALASERGRDRAAKRTLSGPHRSDLAVTFAAKNAPAALSSTGEQKALLLAIILAEAELVARVAGMTPILLLDEVAAHLDEGRRAALLARLEALGGQSFLTGTDKALFSAVNDSGQFIEVVDGRLLGA</sequence>
<keyword evidence="6 9" id="KW-0547">Nucleotide-binding</keyword>
<dbReference type="GO" id="GO:0005524">
    <property type="term" value="F:ATP binding"/>
    <property type="evidence" value="ECO:0007669"/>
    <property type="project" value="UniProtKB-UniRule"/>
</dbReference>
<dbReference type="GO" id="GO:0003697">
    <property type="term" value="F:single-stranded DNA binding"/>
    <property type="evidence" value="ECO:0007669"/>
    <property type="project" value="UniProtKB-UniRule"/>
</dbReference>
<evidence type="ECO:0000259" key="11">
    <source>
        <dbReference type="SMART" id="SM00382"/>
    </source>
</evidence>
<dbReference type="NCBIfam" id="TIGR00611">
    <property type="entry name" value="recf"/>
    <property type="match status" value="1"/>
</dbReference>
<organism evidence="12 13">
    <name type="scientific">Afifella marina DSM 2698</name>
    <dbReference type="NCBI Taxonomy" id="1120955"/>
    <lineage>
        <taxon>Bacteria</taxon>
        <taxon>Pseudomonadati</taxon>
        <taxon>Pseudomonadota</taxon>
        <taxon>Alphaproteobacteria</taxon>
        <taxon>Hyphomicrobiales</taxon>
        <taxon>Afifellaceae</taxon>
        <taxon>Afifella</taxon>
    </lineage>
</organism>
<dbReference type="PROSITE" id="PS00618">
    <property type="entry name" value="RECF_2"/>
    <property type="match status" value="1"/>
</dbReference>
<evidence type="ECO:0000256" key="7">
    <source>
        <dbReference type="ARBA" id="ARBA00022840"/>
    </source>
</evidence>
<dbReference type="InterPro" id="IPR018078">
    <property type="entry name" value="DNA-binding_RecF_CS"/>
</dbReference>
<dbReference type="GO" id="GO:0000731">
    <property type="term" value="P:DNA synthesis involved in DNA repair"/>
    <property type="evidence" value="ECO:0007669"/>
    <property type="project" value="TreeGrafter"/>
</dbReference>
<comment type="function">
    <text evidence="9 10">The RecF protein is involved in DNA metabolism; it is required for DNA replication and normal SOS inducibility. RecF binds preferentially to single-stranded, linear DNA. It also seems to bind ATP.</text>
</comment>
<dbReference type="GO" id="GO:0006302">
    <property type="term" value="P:double-strand break repair"/>
    <property type="evidence" value="ECO:0007669"/>
    <property type="project" value="TreeGrafter"/>
</dbReference>
<dbReference type="Gene3D" id="1.20.1050.90">
    <property type="entry name" value="RecF/RecN/SMC, N-terminal domain"/>
    <property type="match status" value="1"/>
</dbReference>
<keyword evidence="7 9" id="KW-0067">ATP-binding</keyword>
<reference evidence="12 13" key="1">
    <citation type="submission" date="2016-10" db="EMBL/GenBank/DDBJ databases">
        <authorList>
            <person name="de Groot N.N."/>
        </authorList>
    </citation>
    <scope>NUCLEOTIDE SEQUENCE [LARGE SCALE GENOMIC DNA]</scope>
    <source>
        <strain evidence="12 13">DSM 2698</strain>
    </source>
</reference>
<dbReference type="PANTHER" id="PTHR32182">
    <property type="entry name" value="DNA REPLICATION AND REPAIR PROTEIN RECF"/>
    <property type="match status" value="1"/>
</dbReference>
<protein>
    <recommendedName>
        <fullName evidence="3 9">DNA replication and repair protein RecF</fullName>
    </recommendedName>
</protein>
<dbReference type="STRING" id="1120955.SAMN03080610_02903"/>
<keyword evidence="9 10" id="KW-0227">DNA damage</keyword>
<dbReference type="GO" id="GO:0005737">
    <property type="term" value="C:cytoplasm"/>
    <property type="evidence" value="ECO:0007669"/>
    <property type="project" value="UniProtKB-SubCell"/>
</dbReference>
<evidence type="ECO:0000256" key="3">
    <source>
        <dbReference type="ARBA" id="ARBA00020170"/>
    </source>
</evidence>
<evidence type="ECO:0000256" key="9">
    <source>
        <dbReference type="HAMAP-Rule" id="MF_00365"/>
    </source>
</evidence>
<keyword evidence="8 9" id="KW-0238">DNA-binding</keyword>
<dbReference type="Proteomes" id="UP000199347">
    <property type="component" value="Unassembled WGS sequence"/>
</dbReference>
<evidence type="ECO:0000256" key="8">
    <source>
        <dbReference type="ARBA" id="ARBA00023125"/>
    </source>
</evidence>
<dbReference type="SUPFAM" id="SSF52540">
    <property type="entry name" value="P-loop containing nucleoside triphosphate hydrolases"/>
    <property type="match status" value="1"/>
</dbReference>
<keyword evidence="13" id="KW-1185">Reference proteome</keyword>
<dbReference type="HAMAP" id="MF_00365">
    <property type="entry name" value="RecF"/>
    <property type="match status" value="1"/>
</dbReference>
<keyword evidence="4 9" id="KW-0963">Cytoplasm</keyword>
<keyword evidence="9 10" id="KW-0234">DNA repair</keyword>
<dbReference type="PROSITE" id="PS00617">
    <property type="entry name" value="RECF_1"/>
    <property type="match status" value="1"/>
</dbReference>
<comment type="similarity">
    <text evidence="2 9 10">Belongs to the RecF family.</text>
</comment>
<dbReference type="Pfam" id="PF02463">
    <property type="entry name" value="SMC_N"/>
    <property type="match status" value="1"/>
</dbReference>
<dbReference type="EMBL" id="FMVW01000007">
    <property type="protein sequence ID" value="SCZ42344.1"/>
    <property type="molecule type" value="Genomic_DNA"/>
</dbReference>
<comment type="subcellular location">
    <subcellularLocation>
        <location evidence="1 9 10">Cytoplasm</location>
    </subcellularLocation>
</comment>
<dbReference type="InterPro" id="IPR042174">
    <property type="entry name" value="RecF_2"/>
</dbReference>
<dbReference type="GO" id="GO:0006260">
    <property type="term" value="P:DNA replication"/>
    <property type="evidence" value="ECO:0007669"/>
    <property type="project" value="UniProtKB-UniRule"/>
</dbReference>
<dbReference type="Gene3D" id="3.40.50.300">
    <property type="entry name" value="P-loop containing nucleotide triphosphate hydrolases"/>
    <property type="match status" value="1"/>
</dbReference>
<name>A0A1G5NYK1_AFIMA</name>
<evidence type="ECO:0000313" key="12">
    <source>
        <dbReference type="EMBL" id="SCZ42344.1"/>
    </source>
</evidence>
<dbReference type="InterPro" id="IPR001238">
    <property type="entry name" value="DNA-binding_RecF"/>
</dbReference>
<evidence type="ECO:0000313" key="13">
    <source>
        <dbReference type="Proteomes" id="UP000199347"/>
    </source>
</evidence>
<keyword evidence="9 10" id="KW-0742">SOS response</keyword>
<evidence type="ECO:0000256" key="5">
    <source>
        <dbReference type="ARBA" id="ARBA00022705"/>
    </source>
</evidence>
<feature type="binding site" evidence="9">
    <location>
        <begin position="40"/>
        <end position="47"/>
    </location>
    <ligand>
        <name>ATP</name>
        <dbReference type="ChEBI" id="CHEBI:30616"/>
    </ligand>
</feature>
<dbReference type="RefSeq" id="WP_092814719.1">
    <property type="nucleotide sequence ID" value="NZ_FMVW01000007.1"/>
</dbReference>
<evidence type="ECO:0000256" key="2">
    <source>
        <dbReference type="ARBA" id="ARBA00008016"/>
    </source>
</evidence>
<evidence type="ECO:0000256" key="10">
    <source>
        <dbReference type="RuleBase" id="RU000578"/>
    </source>
</evidence>
<keyword evidence="5 9" id="KW-0235">DNA replication</keyword>
<dbReference type="GO" id="GO:0009432">
    <property type="term" value="P:SOS response"/>
    <property type="evidence" value="ECO:0007669"/>
    <property type="project" value="UniProtKB-UniRule"/>
</dbReference>
<gene>
    <name evidence="9" type="primary">recF</name>
    <name evidence="12" type="ORF">SAMN03080610_02903</name>
</gene>
<dbReference type="PANTHER" id="PTHR32182:SF0">
    <property type="entry name" value="DNA REPLICATION AND REPAIR PROTEIN RECF"/>
    <property type="match status" value="1"/>
</dbReference>
<dbReference type="InterPro" id="IPR027417">
    <property type="entry name" value="P-loop_NTPase"/>
</dbReference>